<sequence>MGPPLDLHPFSCCVFEPQLYQRRPSRICVIDVLDRDAEELARSHWNVVREIGDVGQGFSRPFGVL</sequence>
<evidence type="ECO:0000313" key="1">
    <source>
        <dbReference type="EMBL" id="PKZ82498.1"/>
    </source>
</evidence>
<name>A0AAX0VLD1_MICLU</name>
<dbReference type="EMBL" id="PKJT01000003">
    <property type="protein sequence ID" value="PKZ82498.1"/>
    <property type="molecule type" value="Genomic_DNA"/>
</dbReference>
<reference evidence="1 2" key="1">
    <citation type="submission" date="2017-12" db="EMBL/GenBank/DDBJ databases">
        <title>Phylogenetic diversity of female urinary microbiome.</title>
        <authorList>
            <person name="Thomas-White K."/>
            <person name="Wolfe A.J."/>
        </authorList>
    </citation>
    <scope>NUCLEOTIDE SEQUENCE [LARGE SCALE GENOMIC DNA]</scope>
    <source>
        <strain evidence="1 2">UMB0038</strain>
    </source>
</reference>
<proteinExistence type="predicted"/>
<organism evidence="1 2">
    <name type="scientific">Micrococcus luteus</name>
    <name type="common">Micrococcus lysodeikticus</name>
    <dbReference type="NCBI Taxonomy" id="1270"/>
    <lineage>
        <taxon>Bacteria</taxon>
        <taxon>Bacillati</taxon>
        <taxon>Actinomycetota</taxon>
        <taxon>Actinomycetes</taxon>
        <taxon>Micrococcales</taxon>
        <taxon>Micrococcaceae</taxon>
        <taxon>Micrococcus</taxon>
    </lineage>
</organism>
<evidence type="ECO:0000313" key="2">
    <source>
        <dbReference type="Proteomes" id="UP000234847"/>
    </source>
</evidence>
<dbReference type="AlphaFoldDB" id="A0AAX0VLD1"/>
<accession>A0AAX0VLD1</accession>
<comment type="caution">
    <text evidence="1">The sequence shown here is derived from an EMBL/GenBank/DDBJ whole genome shotgun (WGS) entry which is preliminary data.</text>
</comment>
<dbReference type="Proteomes" id="UP000234847">
    <property type="component" value="Unassembled WGS sequence"/>
</dbReference>
<protein>
    <submittedName>
        <fullName evidence="1">Uncharacterized protein</fullName>
    </submittedName>
</protein>
<gene>
    <name evidence="1" type="ORF">CYJ95_04690</name>
</gene>